<evidence type="ECO:0000313" key="2">
    <source>
        <dbReference type="Proteomes" id="UP000199516"/>
    </source>
</evidence>
<accession>A0A1I1ZFM2</accession>
<sequence>MDKDVYEKILSLHENNQKIKDLLEKEANELKEFYSKVSPFSRTAFLGANKAIPRKTKRYNRSSF</sequence>
<dbReference type="AlphaFoldDB" id="A0A1I1ZFM2"/>
<gene>
    <name evidence="1" type="ORF">SAMN05192532_101218</name>
</gene>
<dbReference type="STRING" id="930128.SAMN05192532_101218"/>
<evidence type="ECO:0000313" key="1">
    <source>
        <dbReference type="EMBL" id="SFE30556.1"/>
    </source>
</evidence>
<dbReference type="Proteomes" id="UP000199516">
    <property type="component" value="Unassembled WGS sequence"/>
</dbReference>
<dbReference type="EMBL" id="FONT01000001">
    <property type="protein sequence ID" value="SFE30556.1"/>
    <property type="molecule type" value="Genomic_DNA"/>
</dbReference>
<keyword evidence="2" id="KW-1185">Reference proteome</keyword>
<reference evidence="1 2" key="1">
    <citation type="submission" date="2016-10" db="EMBL/GenBank/DDBJ databases">
        <authorList>
            <person name="de Groot N.N."/>
        </authorList>
    </citation>
    <scope>NUCLEOTIDE SEQUENCE [LARGE SCALE GENOMIC DNA]</scope>
    <source>
        <strain evidence="1 2">DSM 23995</strain>
    </source>
</reference>
<name>A0A1I1ZFM2_9BACI</name>
<protein>
    <submittedName>
        <fullName evidence="1">Uncharacterized protein</fullName>
    </submittedName>
</protein>
<proteinExistence type="predicted"/>
<organism evidence="1 2">
    <name type="scientific">Alteribacillus iranensis</name>
    <dbReference type="NCBI Taxonomy" id="930128"/>
    <lineage>
        <taxon>Bacteria</taxon>
        <taxon>Bacillati</taxon>
        <taxon>Bacillota</taxon>
        <taxon>Bacilli</taxon>
        <taxon>Bacillales</taxon>
        <taxon>Bacillaceae</taxon>
        <taxon>Alteribacillus</taxon>
    </lineage>
</organism>